<dbReference type="PANTHER" id="PTHR33619">
    <property type="entry name" value="POLYSACCHARIDE EXPORT PROTEIN GFCE-RELATED"/>
    <property type="match status" value="1"/>
</dbReference>
<sequence length="400" mass="43187">MIRALPFLLAAVALCAAGPARATYRLGPGDVVEVSVLGVQDYRRRVTVDVDGAVALPLVGEIPAEGLAVGDLRRRITEGLVAGRALKNPDVTVELVEYRPFYVSGDVARPGAIPYRPGLTARVAVALAGGYDALRFRSENPLLLAPEIRGQYEAAWVELLRRQARFLTLTAEADGKDTADLSSLSAAPLQPGTVAALAASEARDLKARVADFARQKLFQERALDRLKANVADLETSAQQQEVIVGRQREAVERSSLSFAKGVSPVMRAEEENRALAALSSQFQETTARLVAARKERDEAARGVERLVEERRQRLLREGQDALVDVERLRSQVKASGERLLYAGAVKAQVQRGGRGPDLVVHRRVEGAMQAIAVAEDGELLPGDVLDVAIRPDLSVFAPGQ</sequence>
<evidence type="ECO:0000259" key="4">
    <source>
        <dbReference type="Pfam" id="PF02563"/>
    </source>
</evidence>
<dbReference type="InterPro" id="IPR003715">
    <property type="entry name" value="Poly_export_N"/>
</dbReference>
<name>A0ABU0HQC0_9HYPH</name>
<gene>
    <name evidence="6" type="ORF">QO016_003201</name>
</gene>
<dbReference type="Pfam" id="PF10531">
    <property type="entry name" value="SLBB"/>
    <property type="match status" value="1"/>
</dbReference>
<dbReference type="EMBL" id="JAUSVV010000007">
    <property type="protein sequence ID" value="MDQ0443696.1"/>
    <property type="molecule type" value="Genomic_DNA"/>
</dbReference>
<dbReference type="Gene3D" id="3.10.560.10">
    <property type="entry name" value="Outer membrane lipoprotein wza domain like"/>
    <property type="match status" value="1"/>
</dbReference>
<keyword evidence="1 3" id="KW-0732">Signal</keyword>
<evidence type="ECO:0000256" key="2">
    <source>
        <dbReference type="SAM" id="Coils"/>
    </source>
</evidence>
<dbReference type="InterPro" id="IPR019554">
    <property type="entry name" value="Soluble_ligand-bd"/>
</dbReference>
<feature type="coiled-coil region" evidence="2">
    <location>
        <begin position="268"/>
        <end position="309"/>
    </location>
</feature>
<reference evidence="6 7" key="1">
    <citation type="submission" date="2023-07" db="EMBL/GenBank/DDBJ databases">
        <title>Genomic Encyclopedia of Type Strains, Phase IV (KMG-IV): sequencing the most valuable type-strain genomes for metagenomic binning, comparative biology and taxonomic classification.</title>
        <authorList>
            <person name="Goeker M."/>
        </authorList>
    </citation>
    <scope>NUCLEOTIDE SEQUENCE [LARGE SCALE GENOMIC DNA]</scope>
    <source>
        <strain evidence="6 7">DSM 19562</strain>
    </source>
</reference>
<protein>
    <submittedName>
        <fullName evidence="6">Polysaccharide export outer membrane protein</fullName>
    </submittedName>
</protein>
<feature type="chain" id="PRO_5047139290" evidence="3">
    <location>
        <begin position="23"/>
        <end position="400"/>
    </location>
</feature>
<evidence type="ECO:0000256" key="3">
    <source>
        <dbReference type="SAM" id="SignalP"/>
    </source>
</evidence>
<dbReference type="RefSeq" id="WP_238252526.1">
    <property type="nucleotide sequence ID" value="NZ_BPQX01000055.1"/>
</dbReference>
<feature type="signal peptide" evidence="3">
    <location>
        <begin position="1"/>
        <end position="22"/>
    </location>
</feature>
<comment type="caution">
    <text evidence="6">The sequence shown here is derived from an EMBL/GenBank/DDBJ whole genome shotgun (WGS) entry which is preliminary data.</text>
</comment>
<proteinExistence type="predicted"/>
<dbReference type="InterPro" id="IPR049712">
    <property type="entry name" value="Poly_export"/>
</dbReference>
<evidence type="ECO:0000313" key="7">
    <source>
        <dbReference type="Proteomes" id="UP001236369"/>
    </source>
</evidence>
<evidence type="ECO:0000313" key="6">
    <source>
        <dbReference type="EMBL" id="MDQ0443696.1"/>
    </source>
</evidence>
<keyword evidence="2" id="KW-0175">Coiled coil</keyword>
<keyword evidence="7" id="KW-1185">Reference proteome</keyword>
<accession>A0ABU0HQC0</accession>
<evidence type="ECO:0000256" key="1">
    <source>
        <dbReference type="ARBA" id="ARBA00022729"/>
    </source>
</evidence>
<dbReference type="Pfam" id="PF02563">
    <property type="entry name" value="Poly_export"/>
    <property type="match status" value="1"/>
</dbReference>
<feature type="domain" description="Polysaccharide export protein N-terminal" evidence="4">
    <location>
        <begin position="20"/>
        <end position="95"/>
    </location>
</feature>
<feature type="domain" description="Soluble ligand binding" evidence="5">
    <location>
        <begin position="101"/>
        <end position="131"/>
    </location>
</feature>
<dbReference type="PANTHER" id="PTHR33619:SF3">
    <property type="entry name" value="POLYSACCHARIDE EXPORT PROTEIN GFCE-RELATED"/>
    <property type="match status" value="1"/>
</dbReference>
<feature type="coiled-coil region" evidence="2">
    <location>
        <begin position="216"/>
        <end position="243"/>
    </location>
</feature>
<organism evidence="6 7">
    <name type="scientific">Methylobacterium persicinum</name>
    <dbReference type="NCBI Taxonomy" id="374426"/>
    <lineage>
        <taxon>Bacteria</taxon>
        <taxon>Pseudomonadati</taxon>
        <taxon>Pseudomonadota</taxon>
        <taxon>Alphaproteobacteria</taxon>
        <taxon>Hyphomicrobiales</taxon>
        <taxon>Methylobacteriaceae</taxon>
        <taxon>Methylobacterium</taxon>
    </lineage>
</organism>
<evidence type="ECO:0000259" key="5">
    <source>
        <dbReference type="Pfam" id="PF10531"/>
    </source>
</evidence>
<dbReference type="Proteomes" id="UP001236369">
    <property type="component" value="Unassembled WGS sequence"/>
</dbReference>
<dbReference type="Gene3D" id="3.30.1950.10">
    <property type="entry name" value="wza like domain"/>
    <property type="match status" value="1"/>
</dbReference>